<evidence type="ECO:0000313" key="2">
    <source>
        <dbReference type="Proteomes" id="UP001062846"/>
    </source>
</evidence>
<dbReference type="Proteomes" id="UP001062846">
    <property type="component" value="Chromosome 10"/>
</dbReference>
<dbReference type="EMBL" id="CM046397">
    <property type="protein sequence ID" value="KAI8536770.1"/>
    <property type="molecule type" value="Genomic_DNA"/>
</dbReference>
<gene>
    <name evidence="1" type="ORF">RHMOL_Rhmol10G0282500</name>
</gene>
<comment type="caution">
    <text evidence="1">The sequence shown here is derived from an EMBL/GenBank/DDBJ whole genome shotgun (WGS) entry which is preliminary data.</text>
</comment>
<sequence>MIVDGSNRGPWRQSAESDGAVGVDSGCGTSGWQAPELLRLGRQTRAVDMFSLGCVLFYCMTAGRHPFGDPFERDNNILKIKADLSLVEDIPEAVDLFGHLLDRDEKLRPKASEVLNHPLFWDSGPRIRFLCDVSDRLKLEERKADSDILKALESVSSLAFGTEWNRKMERAFLKQIGKYRQYKYDSVCDLLRVVRNHYSELPLKIRVLF</sequence>
<protein>
    <submittedName>
        <fullName evidence="1">Uncharacterized protein</fullName>
    </submittedName>
</protein>
<organism evidence="1 2">
    <name type="scientific">Rhododendron molle</name>
    <name type="common">Chinese azalea</name>
    <name type="synonym">Azalea mollis</name>
    <dbReference type="NCBI Taxonomy" id="49168"/>
    <lineage>
        <taxon>Eukaryota</taxon>
        <taxon>Viridiplantae</taxon>
        <taxon>Streptophyta</taxon>
        <taxon>Embryophyta</taxon>
        <taxon>Tracheophyta</taxon>
        <taxon>Spermatophyta</taxon>
        <taxon>Magnoliopsida</taxon>
        <taxon>eudicotyledons</taxon>
        <taxon>Gunneridae</taxon>
        <taxon>Pentapetalae</taxon>
        <taxon>asterids</taxon>
        <taxon>Ericales</taxon>
        <taxon>Ericaceae</taxon>
        <taxon>Ericoideae</taxon>
        <taxon>Rhodoreae</taxon>
        <taxon>Rhododendron</taxon>
    </lineage>
</organism>
<accession>A0ACC0M728</accession>
<evidence type="ECO:0000313" key="1">
    <source>
        <dbReference type="EMBL" id="KAI8536770.1"/>
    </source>
</evidence>
<proteinExistence type="predicted"/>
<name>A0ACC0M728_RHOML</name>
<reference evidence="1" key="1">
    <citation type="submission" date="2022-02" db="EMBL/GenBank/DDBJ databases">
        <title>Plant Genome Project.</title>
        <authorList>
            <person name="Zhang R.-G."/>
        </authorList>
    </citation>
    <scope>NUCLEOTIDE SEQUENCE</scope>
    <source>
        <strain evidence="1">AT1</strain>
    </source>
</reference>
<keyword evidence="2" id="KW-1185">Reference proteome</keyword>